<organism evidence="1">
    <name type="scientific">Rhizophora mucronata</name>
    <name type="common">Asiatic mangrove</name>
    <dbReference type="NCBI Taxonomy" id="61149"/>
    <lineage>
        <taxon>Eukaryota</taxon>
        <taxon>Viridiplantae</taxon>
        <taxon>Streptophyta</taxon>
        <taxon>Embryophyta</taxon>
        <taxon>Tracheophyta</taxon>
        <taxon>Spermatophyta</taxon>
        <taxon>Magnoliopsida</taxon>
        <taxon>eudicotyledons</taxon>
        <taxon>Gunneridae</taxon>
        <taxon>Pentapetalae</taxon>
        <taxon>rosids</taxon>
        <taxon>fabids</taxon>
        <taxon>Malpighiales</taxon>
        <taxon>Rhizophoraceae</taxon>
        <taxon>Rhizophora</taxon>
    </lineage>
</organism>
<proteinExistence type="predicted"/>
<accession>A0A2P2PEG5</accession>
<name>A0A2P2PEG5_RHIMU</name>
<dbReference type="AlphaFoldDB" id="A0A2P2PEG5"/>
<sequence>MAQILRSWWNKDAKPCKSEKIDYFMQTSTWTHKGLPCP</sequence>
<reference evidence="1" key="1">
    <citation type="submission" date="2018-02" db="EMBL/GenBank/DDBJ databases">
        <title>Rhizophora mucronata_Transcriptome.</title>
        <authorList>
            <person name="Meera S.P."/>
            <person name="Sreeshan A."/>
            <person name="Augustine A."/>
        </authorList>
    </citation>
    <scope>NUCLEOTIDE SEQUENCE</scope>
    <source>
        <tissue evidence="1">Leaf</tissue>
    </source>
</reference>
<protein>
    <submittedName>
        <fullName evidence="1">Uncharacterized protein</fullName>
    </submittedName>
</protein>
<dbReference type="EMBL" id="GGEC01072630">
    <property type="protein sequence ID" value="MBX53114.1"/>
    <property type="molecule type" value="Transcribed_RNA"/>
</dbReference>
<evidence type="ECO:0000313" key="1">
    <source>
        <dbReference type="EMBL" id="MBX53114.1"/>
    </source>
</evidence>